<dbReference type="InterPro" id="IPR015866">
    <property type="entry name" value="Ser-tRNA-synth_1_N"/>
</dbReference>
<keyword evidence="6 17" id="KW-0436">Ligase</keyword>
<accession>A0ABW5A056</accession>
<dbReference type="InterPro" id="IPR010978">
    <property type="entry name" value="tRNA-bd_arm"/>
</dbReference>
<dbReference type="InterPro" id="IPR002317">
    <property type="entry name" value="Ser-tRNA-ligase_type_1"/>
</dbReference>
<dbReference type="RefSeq" id="WP_386047520.1">
    <property type="nucleotide sequence ID" value="NZ_JBHUIO010000008.1"/>
</dbReference>
<evidence type="ECO:0000256" key="15">
    <source>
        <dbReference type="SAM" id="Coils"/>
    </source>
</evidence>
<dbReference type="EMBL" id="JBHUIO010000008">
    <property type="protein sequence ID" value="MFD2171043.1"/>
    <property type="molecule type" value="Genomic_DNA"/>
</dbReference>
<evidence type="ECO:0000256" key="14">
    <source>
        <dbReference type="NCBIfam" id="TIGR00414"/>
    </source>
</evidence>
<dbReference type="PROSITE" id="PS50862">
    <property type="entry name" value="AA_TRNA_LIGASE_II"/>
    <property type="match status" value="1"/>
</dbReference>
<evidence type="ECO:0000313" key="18">
    <source>
        <dbReference type="Proteomes" id="UP001597343"/>
    </source>
</evidence>
<dbReference type="Proteomes" id="UP001597343">
    <property type="component" value="Unassembled WGS sequence"/>
</dbReference>
<dbReference type="PANTHER" id="PTHR43697">
    <property type="entry name" value="SERYL-TRNA SYNTHETASE"/>
    <property type="match status" value="1"/>
</dbReference>
<dbReference type="NCBIfam" id="TIGR00414">
    <property type="entry name" value="serS"/>
    <property type="match status" value="1"/>
</dbReference>
<dbReference type="InterPro" id="IPR033729">
    <property type="entry name" value="SerRS_core"/>
</dbReference>
<evidence type="ECO:0000256" key="6">
    <source>
        <dbReference type="ARBA" id="ARBA00022598"/>
    </source>
</evidence>
<dbReference type="Gene3D" id="1.10.287.40">
    <property type="entry name" value="Serine-tRNA synthetase, tRNA binding domain"/>
    <property type="match status" value="1"/>
</dbReference>
<dbReference type="CDD" id="cd00770">
    <property type="entry name" value="SerRS_core"/>
    <property type="match status" value="1"/>
</dbReference>
<feature type="domain" description="Aminoacyl-transfer RNA synthetases class-II family profile" evidence="16">
    <location>
        <begin position="140"/>
        <end position="409"/>
    </location>
</feature>
<keyword evidence="15" id="KW-0175">Coiled coil</keyword>
<evidence type="ECO:0000256" key="10">
    <source>
        <dbReference type="ARBA" id="ARBA00023146"/>
    </source>
</evidence>
<dbReference type="PIRSF" id="PIRSF001529">
    <property type="entry name" value="Ser-tRNA-synth_IIa"/>
    <property type="match status" value="1"/>
</dbReference>
<gene>
    <name evidence="17" type="primary">serS</name>
    <name evidence="17" type="ORF">ACFSOY_13765</name>
</gene>
<evidence type="ECO:0000256" key="8">
    <source>
        <dbReference type="ARBA" id="ARBA00022840"/>
    </source>
</evidence>
<organism evidence="17 18">
    <name type="scientific">Tumebacillus lipolyticus</name>
    <dbReference type="NCBI Taxonomy" id="1280370"/>
    <lineage>
        <taxon>Bacteria</taxon>
        <taxon>Bacillati</taxon>
        <taxon>Bacillota</taxon>
        <taxon>Bacilli</taxon>
        <taxon>Bacillales</taxon>
        <taxon>Alicyclobacillaceae</taxon>
        <taxon>Tumebacillus</taxon>
    </lineage>
</organism>
<comment type="similarity">
    <text evidence="3">Belongs to the class-II aminoacyl-tRNA synthetase family. Type-1 seryl-tRNA synthetase subfamily.</text>
</comment>
<comment type="catalytic activity">
    <reaction evidence="13">
        <text>tRNA(Ser) + L-serine + ATP = L-seryl-tRNA(Ser) + AMP + diphosphate + H(+)</text>
        <dbReference type="Rhea" id="RHEA:12292"/>
        <dbReference type="Rhea" id="RHEA-COMP:9669"/>
        <dbReference type="Rhea" id="RHEA-COMP:9703"/>
        <dbReference type="ChEBI" id="CHEBI:15378"/>
        <dbReference type="ChEBI" id="CHEBI:30616"/>
        <dbReference type="ChEBI" id="CHEBI:33019"/>
        <dbReference type="ChEBI" id="CHEBI:33384"/>
        <dbReference type="ChEBI" id="CHEBI:78442"/>
        <dbReference type="ChEBI" id="CHEBI:78533"/>
        <dbReference type="ChEBI" id="CHEBI:456215"/>
        <dbReference type="EC" id="6.1.1.11"/>
    </reaction>
</comment>
<keyword evidence="8" id="KW-0067">ATP-binding</keyword>
<dbReference type="EC" id="6.1.1.11" evidence="4 14"/>
<protein>
    <recommendedName>
        <fullName evidence="11 14">Serine--tRNA ligase</fullName>
        <ecNumber evidence="4 14">6.1.1.11</ecNumber>
    </recommendedName>
</protein>
<dbReference type="SUPFAM" id="SSF46589">
    <property type="entry name" value="tRNA-binding arm"/>
    <property type="match status" value="1"/>
</dbReference>
<keyword evidence="18" id="KW-1185">Reference proteome</keyword>
<evidence type="ECO:0000256" key="3">
    <source>
        <dbReference type="ARBA" id="ARBA00010728"/>
    </source>
</evidence>
<proteinExistence type="inferred from homology"/>
<keyword evidence="9" id="KW-0648">Protein biosynthesis</keyword>
<dbReference type="Pfam" id="PF02403">
    <property type="entry name" value="Seryl_tRNA_N"/>
    <property type="match status" value="1"/>
</dbReference>
<dbReference type="InterPro" id="IPR042103">
    <property type="entry name" value="SerRS_1_N_sf"/>
</dbReference>
<evidence type="ECO:0000259" key="16">
    <source>
        <dbReference type="PROSITE" id="PS50862"/>
    </source>
</evidence>
<evidence type="ECO:0000256" key="5">
    <source>
        <dbReference type="ARBA" id="ARBA00022490"/>
    </source>
</evidence>
<dbReference type="InterPro" id="IPR045864">
    <property type="entry name" value="aa-tRNA-synth_II/BPL/LPL"/>
</dbReference>
<evidence type="ECO:0000256" key="13">
    <source>
        <dbReference type="ARBA" id="ARBA00048823"/>
    </source>
</evidence>
<dbReference type="Pfam" id="PF00587">
    <property type="entry name" value="tRNA-synt_2b"/>
    <property type="match status" value="1"/>
</dbReference>
<dbReference type="SUPFAM" id="SSF55681">
    <property type="entry name" value="Class II aaRS and biotin synthetases"/>
    <property type="match status" value="1"/>
</dbReference>
<keyword evidence="5" id="KW-0963">Cytoplasm</keyword>
<keyword evidence="10" id="KW-0030">Aminoacyl-tRNA synthetase</keyword>
<dbReference type="Gene3D" id="3.30.930.10">
    <property type="entry name" value="Bira Bifunctional Protein, Domain 2"/>
    <property type="match status" value="1"/>
</dbReference>
<dbReference type="PANTHER" id="PTHR43697:SF1">
    <property type="entry name" value="SERINE--TRNA LIGASE"/>
    <property type="match status" value="1"/>
</dbReference>
<evidence type="ECO:0000256" key="7">
    <source>
        <dbReference type="ARBA" id="ARBA00022741"/>
    </source>
</evidence>
<comment type="pathway">
    <text evidence="2">Aminoacyl-tRNA biosynthesis; selenocysteinyl-tRNA(Sec) biosynthesis; L-seryl-tRNA(Sec) from L-serine and tRNA(Sec): step 1/1.</text>
</comment>
<evidence type="ECO:0000256" key="12">
    <source>
        <dbReference type="ARBA" id="ARBA00047929"/>
    </source>
</evidence>
<comment type="catalytic activity">
    <reaction evidence="12">
        <text>tRNA(Sec) + L-serine + ATP = L-seryl-tRNA(Sec) + AMP + diphosphate + H(+)</text>
        <dbReference type="Rhea" id="RHEA:42580"/>
        <dbReference type="Rhea" id="RHEA-COMP:9742"/>
        <dbReference type="Rhea" id="RHEA-COMP:10128"/>
        <dbReference type="ChEBI" id="CHEBI:15378"/>
        <dbReference type="ChEBI" id="CHEBI:30616"/>
        <dbReference type="ChEBI" id="CHEBI:33019"/>
        <dbReference type="ChEBI" id="CHEBI:33384"/>
        <dbReference type="ChEBI" id="CHEBI:78442"/>
        <dbReference type="ChEBI" id="CHEBI:78533"/>
        <dbReference type="ChEBI" id="CHEBI:456215"/>
        <dbReference type="EC" id="6.1.1.11"/>
    </reaction>
</comment>
<evidence type="ECO:0000256" key="1">
    <source>
        <dbReference type="ARBA" id="ARBA00004496"/>
    </source>
</evidence>
<comment type="caution">
    <text evidence="17">The sequence shown here is derived from an EMBL/GenBank/DDBJ whole genome shotgun (WGS) entry which is preliminary data.</text>
</comment>
<evidence type="ECO:0000256" key="11">
    <source>
        <dbReference type="ARBA" id="ARBA00039158"/>
    </source>
</evidence>
<evidence type="ECO:0000313" key="17">
    <source>
        <dbReference type="EMBL" id="MFD2171043.1"/>
    </source>
</evidence>
<dbReference type="GO" id="GO:0004828">
    <property type="term" value="F:serine-tRNA ligase activity"/>
    <property type="evidence" value="ECO:0007669"/>
    <property type="project" value="UniProtKB-EC"/>
</dbReference>
<evidence type="ECO:0000256" key="4">
    <source>
        <dbReference type="ARBA" id="ARBA00012840"/>
    </source>
</evidence>
<keyword evidence="7" id="KW-0547">Nucleotide-binding</keyword>
<reference evidence="18" key="1">
    <citation type="journal article" date="2019" name="Int. J. Syst. Evol. Microbiol.">
        <title>The Global Catalogue of Microorganisms (GCM) 10K type strain sequencing project: providing services to taxonomists for standard genome sequencing and annotation.</title>
        <authorList>
            <consortium name="The Broad Institute Genomics Platform"/>
            <consortium name="The Broad Institute Genome Sequencing Center for Infectious Disease"/>
            <person name="Wu L."/>
            <person name="Ma J."/>
        </authorList>
    </citation>
    <scope>NUCLEOTIDE SEQUENCE [LARGE SCALE GENOMIC DNA]</scope>
    <source>
        <strain evidence="18">CGMCC 1.13574</strain>
    </source>
</reference>
<feature type="coiled-coil region" evidence="15">
    <location>
        <begin position="44"/>
        <end position="104"/>
    </location>
</feature>
<dbReference type="PRINTS" id="PR00981">
    <property type="entry name" value="TRNASYNTHSER"/>
</dbReference>
<dbReference type="InterPro" id="IPR006195">
    <property type="entry name" value="aa-tRNA-synth_II"/>
</dbReference>
<evidence type="ECO:0000256" key="9">
    <source>
        <dbReference type="ARBA" id="ARBA00022917"/>
    </source>
</evidence>
<name>A0ABW5A056_9BACL</name>
<comment type="subcellular location">
    <subcellularLocation>
        <location evidence="1">Cytoplasm</location>
    </subcellularLocation>
</comment>
<dbReference type="InterPro" id="IPR002314">
    <property type="entry name" value="aa-tRNA-synt_IIb"/>
</dbReference>
<sequence>MLDIRLIREEAERVQQIAQQKGIEISIADLLAFDKERRTILQDLEQYRMQRNQLSQSMPQLAKQGKKEEMEQTKEEVRRINVHISSLENSLGEVEANLRNLMLRVPNIISPDTPIGESDADNVELRRVGEVPTFEAPPLDHVTLGEKYDLFDIPRGVKVAGTRNYFLKGIGAYLHRAVQSLALDLLTKRGFTAMDVPLMVREEMFTNTGFFPLGLDQTYALEDQKYLVGTSEVPLISYFSGEVIDVEQPVRLAGVSNCFRSEAGSAGRDVRGLYRVHQFAKVEQVVLCKNDPELSEQMLQEILKNAEDLLHLLELPYRVVAVCTGDIGQGVYKKYDIETWMPSRESYGETQSASNLLEFQARRSNIRYRDENGQLHYCHTLNNTAVATPRILIPLLENHQRPDGTIYIPQALRPYMNGVEEIKPQ</sequence>
<evidence type="ECO:0000256" key="2">
    <source>
        <dbReference type="ARBA" id="ARBA00005045"/>
    </source>
</evidence>